<evidence type="ECO:0000256" key="7">
    <source>
        <dbReference type="ARBA" id="ARBA00023049"/>
    </source>
</evidence>
<proteinExistence type="inferred from homology"/>
<evidence type="ECO:0000259" key="10">
    <source>
        <dbReference type="Pfam" id="PF05649"/>
    </source>
</evidence>
<evidence type="ECO:0000313" key="12">
    <source>
        <dbReference type="Proteomes" id="UP001595607"/>
    </source>
</evidence>
<keyword evidence="5" id="KW-0378">Hydrolase</keyword>
<evidence type="ECO:0000259" key="9">
    <source>
        <dbReference type="Pfam" id="PF01431"/>
    </source>
</evidence>
<accession>A0ABV7MAH9</accession>
<feature type="domain" description="Peptidase M13 N-terminal" evidence="10">
    <location>
        <begin position="71"/>
        <end position="445"/>
    </location>
</feature>
<reference evidence="12" key="1">
    <citation type="journal article" date="2019" name="Int. J. Syst. Evol. Microbiol.">
        <title>The Global Catalogue of Microorganisms (GCM) 10K type strain sequencing project: providing services to taxonomists for standard genome sequencing and annotation.</title>
        <authorList>
            <consortium name="The Broad Institute Genomics Platform"/>
            <consortium name="The Broad Institute Genome Sequencing Center for Infectious Disease"/>
            <person name="Wu L."/>
            <person name="Ma J."/>
        </authorList>
    </citation>
    <scope>NUCLEOTIDE SEQUENCE [LARGE SCALE GENOMIC DNA]</scope>
    <source>
        <strain evidence="12">KCTC 22245</strain>
    </source>
</reference>
<dbReference type="InterPro" id="IPR018497">
    <property type="entry name" value="Peptidase_M13_C"/>
</dbReference>
<name>A0ABV7MAH9_9PROT</name>
<dbReference type="Gene3D" id="3.40.390.10">
    <property type="entry name" value="Collagenase (Catalytic Domain)"/>
    <property type="match status" value="1"/>
</dbReference>
<evidence type="ECO:0000256" key="5">
    <source>
        <dbReference type="ARBA" id="ARBA00022801"/>
    </source>
</evidence>
<keyword evidence="12" id="KW-1185">Reference proteome</keyword>
<dbReference type="Pfam" id="PF05649">
    <property type="entry name" value="Peptidase_M13_N"/>
    <property type="match status" value="1"/>
</dbReference>
<dbReference type="InterPro" id="IPR008753">
    <property type="entry name" value="Peptidase_M13_N"/>
</dbReference>
<evidence type="ECO:0000256" key="8">
    <source>
        <dbReference type="SAM" id="SignalP"/>
    </source>
</evidence>
<dbReference type="PANTHER" id="PTHR11733:SF167">
    <property type="entry name" value="FI17812P1-RELATED"/>
    <property type="match status" value="1"/>
</dbReference>
<feature type="signal peptide" evidence="8">
    <location>
        <begin position="1"/>
        <end position="21"/>
    </location>
</feature>
<keyword evidence="6" id="KW-0862">Zinc</keyword>
<evidence type="ECO:0000256" key="1">
    <source>
        <dbReference type="ARBA" id="ARBA00001947"/>
    </source>
</evidence>
<evidence type="ECO:0000256" key="2">
    <source>
        <dbReference type="ARBA" id="ARBA00007357"/>
    </source>
</evidence>
<comment type="cofactor">
    <cofactor evidence="1">
        <name>Zn(2+)</name>
        <dbReference type="ChEBI" id="CHEBI:29105"/>
    </cofactor>
</comment>
<dbReference type="Pfam" id="PF01431">
    <property type="entry name" value="Peptidase_M13"/>
    <property type="match status" value="1"/>
</dbReference>
<keyword evidence="3" id="KW-0645">Protease</keyword>
<dbReference type="PANTHER" id="PTHR11733">
    <property type="entry name" value="ZINC METALLOPROTEASE FAMILY M13 NEPRILYSIN-RELATED"/>
    <property type="match status" value="1"/>
</dbReference>
<dbReference type="PRINTS" id="PR00786">
    <property type="entry name" value="NEPRILYSIN"/>
</dbReference>
<keyword evidence="7" id="KW-0482">Metalloprotease</keyword>
<dbReference type="Proteomes" id="UP001595607">
    <property type="component" value="Unassembled WGS sequence"/>
</dbReference>
<feature type="chain" id="PRO_5046162830" evidence="8">
    <location>
        <begin position="22"/>
        <end position="701"/>
    </location>
</feature>
<evidence type="ECO:0000256" key="6">
    <source>
        <dbReference type="ARBA" id="ARBA00022833"/>
    </source>
</evidence>
<dbReference type="SUPFAM" id="SSF55486">
    <property type="entry name" value="Metalloproteases ('zincins'), catalytic domain"/>
    <property type="match status" value="1"/>
</dbReference>
<dbReference type="InterPro" id="IPR024079">
    <property type="entry name" value="MetalloPept_cat_dom_sf"/>
</dbReference>
<gene>
    <name evidence="11" type="ORF">ACFONP_01250</name>
</gene>
<comment type="caution">
    <text evidence="11">The sequence shown here is derived from an EMBL/GenBank/DDBJ whole genome shotgun (WGS) entry which is preliminary data.</text>
</comment>
<dbReference type="InterPro" id="IPR042089">
    <property type="entry name" value="Peptidase_M13_dom_2"/>
</dbReference>
<dbReference type="PROSITE" id="PS51257">
    <property type="entry name" value="PROKAR_LIPOPROTEIN"/>
    <property type="match status" value="1"/>
</dbReference>
<organism evidence="11 12">
    <name type="scientific">Parvularcula lutaonensis</name>
    <dbReference type="NCBI Taxonomy" id="491923"/>
    <lineage>
        <taxon>Bacteria</taxon>
        <taxon>Pseudomonadati</taxon>
        <taxon>Pseudomonadota</taxon>
        <taxon>Alphaproteobacteria</taxon>
        <taxon>Parvularculales</taxon>
        <taxon>Parvularculaceae</taxon>
        <taxon>Parvularcula</taxon>
    </lineage>
</organism>
<feature type="domain" description="Peptidase M13 C-terminal" evidence="9">
    <location>
        <begin position="497"/>
        <end position="697"/>
    </location>
</feature>
<evidence type="ECO:0000256" key="3">
    <source>
        <dbReference type="ARBA" id="ARBA00022670"/>
    </source>
</evidence>
<comment type="similarity">
    <text evidence="2">Belongs to the peptidase M13 family.</text>
</comment>
<dbReference type="CDD" id="cd08662">
    <property type="entry name" value="M13"/>
    <property type="match status" value="1"/>
</dbReference>
<keyword evidence="8" id="KW-0732">Signal</keyword>
<dbReference type="EMBL" id="JBHRVA010000002">
    <property type="protein sequence ID" value="MFC3301356.1"/>
    <property type="molecule type" value="Genomic_DNA"/>
</dbReference>
<dbReference type="InterPro" id="IPR000718">
    <property type="entry name" value="Peptidase_M13"/>
</dbReference>
<sequence length="701" mass="78214">MKNFPLLASTALAGVLALGLAACDGVQWGEGDQPESETSQAVEIASETESVGPELGTFGIETADMKPSVDPGDDFYAYVNGTWLDTFEIPAERSSYNSFTRLFERSEERVRKIIEDAAAADAPMGSTEQKIGDYFAAFMDTDAIEEAGLAPIQDELDRYMAAETHDDIVALMLDPSVAARSIVGIGVSIDAKQPDKYSVYIGQSGLGLPDRDYYLSERFADKAVAYQDFLGDLLRFAGVEQATEKAAEVYAFEKALAEAHWSRAERRDRDKTYNRYTLAELEEMAPGLPWASSMETLGADGEEYYIVSTPSAVEETAKIFRDTPVETLKNYLIAGAIRSYSSVLPKEIDDRVFAFTGTELRGVPEQRPRWKRGVSAVNGAMGEAVGKVYVERYFPEDSKRQMDELVKNLREGFAERLENLEWMGDETRKEALAKLDAFTPKIGYPEEWTDYSALEVSADNPVENMRQARIFGFNENWSQLGQPIDKKEWFMTPQTVNAYYSSTRNEIVFPAAILQAPFFDPEADLAVNYGAIGAVIGHEIGHGFDDQGRKSDGTGALRDWWTEEDAARFQEKADALGAQYATYEPVEGFFINPELTMGENIGDLGGLSMAYHAYKRATAGQDVPVIDGFTGDQRFFMAWAQVWKGLYREEALKQQVATDSHSNGKFRVNGVVRNMDPWYEAFDVSEDDELYLPEDERVSIW</sequence>
<dbReference type="PROSITE" id="PS51885">
    <property type="entry name" value="NEPRILYSIN"/>
    <property type="match status" value="1"/>
</dbReference>
<dbReference type="RefSeq" id="WP_189572215.1">
    <property type="nucleotide sequence ID" value="NZ_BMXU01000001.1"/>
</dbReference>
<keyword evidence="4" id="KW-0479">Metal-binding</keyword>
<evidence type="ECO:0000313" key="11">
    <source>
        <dbReference type="EMBL" id="MFC3301356.1"/>
    </source>
</evidence>
<protein>
    <submittedName>
        <fullName evidence="11">M13 family metallopeptidase</fullName>
    </submittedName>
</protein>
<dbReference type="Gene3D" id="1.10.1380.10">
    <property type="entry name" value="Neutral endopeptidase , domain2"/>
    <property type="match status" value="1"/>
</dbReference>
<evidence type="ECO:0000256" key="4">
    <source>
        <dbReference type="ARBA" id="ARBA00022723"/>
    </source>
</evidence>